<comment type="caution">
    <text evidence="2">The sequence shown here is derived from an EMBL/GenBank/DDBJ whole genome shotgun (WGS) entry which is preliminary data.</text>
</comment>
<organism evidence="2 3">
    <name type="scientific">Candidatus Wolfebacteria bacterium RIFOXYB1_FULL_54_12</name>
    <dbReference type="NCBI Taxonomy" id="1802559"/>
    <lineage>
        <taxon>Bacteria</taxon>
        <taxon>Candidatus Wolfeibacteriota</taxon>
    </lineage>
</organism>
<reference evidence="2 3" key="1">
    <citation type="journal article" date="2016" name="Nat. Commun.">
        <title>Thousands of microbial genomes shed light on interconnected biogeochemical processes in an aquifer system.</title>
        <authorList>
            <person name="Anantharaman K."/>
            <person name="Brown C.T."/>
            <person name="Hug L.A."/>
            <person name="Sharon I."/>
            <person name="Castelle C.J."/>
            <person name="Probst A.J."/>
            <person name="Thomas B.C."/>
            <person name="Singh A."/>
            <person name="Wilkins M.J."/>
            <person name="Karaoz U."/>
            <person name="Brodie E.L."/>
            <person name="Williams K.H."/>
            <person name="Hubbard S.S."/>
            <person name="Banfield J.F."/>
        </authorList>
    </citation>
    <scope>NUCLEOTIDE SEQUENCE [LARGE SCALE GENOMIC DNA]</scope>
</reference>
<dbReference type="Proteomes" id="UP000176422">
    <property type="component" value="Unassembled WGS sequence"/>
</dbReference>
<protein>
    <submittedName>
        <fullName evidence="2">Uncharacterized protein</fullName>
    </submittedName>
</protein>
<accession>A0A1F8DVI0</accession>
<feature type="compositionally biased region" description="Polar residues" evidence="1">
    <location>
        <begin position="1"/>
        <end position="10"/>
    </location>
</feature>
<sequence length="66" mass="7534">MTRRGNTNKLQIPLRRLADPNDNAKMDSRLRGNDRGESGMARRNWIPAFAGMTMRGGMTEKNKSHF</sequence>
<proteinExistence type="predicted"/>
<feature type="region of interest" description="Disordered" evidence="1">
    <location>
        <begin position="1"/>
        <end position="42"/>
    </location>
</feature>
<gene>
    <name evidence="2" type="ORF">A2372_04230</name>
</gene>
<name>A0A1F8DVI0_9BACT</name>
<dbReference type="AlphaFoldDB" id="A0A1F8DVI0"/>
<evidence type="ECO:0000313" key="2">
    <source>
        <dbReference type="EMBL" id="OGM92621.1"/>
    </source>
</evidence>
<evidence type="ECO:0000256" key="1">
    <source>
        <dbReference type="SAM" id="MobiDB-lite"/>
    </source>
</evidence>
<evidence type="ECO:0000313" key="3">
    <source>
        <dbReference type="Proteomes" id="UP000176422"/>
    </source>
</evidence>
<feature type="compositionally biased region" description="Basic and acidic residues" evidence="1">
    <location>
        <begin position="16"/>
        <end position="37"/>
    </location>
</feature>
<dbReference type="EMBL" id="MGIT01000004">
    <property type="protein sequence ID" value="OGM92621.1"/>
    <property type="molecule type" value="Genomic_DNA"/>
</dbReference>